<comment type="caution">
    <text evidence="1">The sequence shown here is derived from an EMBL/GenBank/DDBJ whole genome shotgun (WGS) entry which is preliminary data.</text>
</comment>
<keyword evidence="2" id="KW-1185">Reference proteome</keyword>
<protein>
    <submittedName>
        <fullName evidence="1">Uncharacterized protein</fullName>
    </submittedName>
</protein>
<evidence type="ECO:0000313" key="2">
    <source>
        <dbReference type="Proteomes" id="UP001175226"/>
    </source>
</evidence>
<dbReference type="Proteomes" id="UP001175226">
    <property type="component" value="Unassembled WGS sequence"/>
</dbReference>
<proteinExistence type="predicted"/>
<gene>
    <name evidence="1" type="ORF">EV421DRAFT_1738500</name>
</gene>
<evidence type="ECO:0000313" key="1">
    <source>
        <dbReference type="EMBL" id="KAK0438447.1"/>
    </source>
</evidence>
<organism evidence="1 2">
    <name type="scientific">Armillaria borealis</name>
    <dbReference type="NCBI Taxonomy" id="47425"/>
    <lineage>
        <taxon>Eukaryota</taxon>
        <taxon>Fungi</taxon>
        <taxon>Dikarya</taxon>
        <taxon>Basidiomycota</taxon>
        <taxon>Agaricomycotina</taxon>
        <taxon>Agaricomycetes</taxon>
        <taxon>Agaricomycetidae</taxon>
        <taxon>Agaricales</taxon>
        <taxon>Marasmiineae</taxon>
        <taxon>Physalacriaceae</taxon>
        <taxon>Armillaria</taxon>
    </lineage>
</organism>
<reference evidence="1" key="1">
    <citation type="submission" date="2023-06" db="EMBL/GenBank/DDBJ databases">
        <authorList>
            <consortium name="Lawrence Berkeley National Laboratory"/>
            <person name="Ahrendt S."/>
            <person name="Sahu N."/>
            <person name="Indic B."/>
            <person name="Wong-Bajracharya J."/>
            <person name="Merenyi Z."/>
            <person name="Ke H.-M."/>
            <person name="Monk M."/>
            <person name="Kocsube S."/>
            <person name="Drula E."/>
            <person name="Lipzen A."/>
            <person name="Balint B."/>
            <person name="Henrissat B."/>
            <person name="Andreopoulos B."/>
            <person name="Martin F.M."/>
            <person name="Harder C.B."/>
            <person name="Rigling D."/>
            <person name="Ford K.L."/>
            <person name="Foster G.D."/>
            <person name="Pangilinan J."/>
            <person name="Papanicolaou A."/>
            <person name="Barry K."/>
            <person name="LaButti K."/>
            <person name="Viragh M."/>
            <person name="Koriabine M."/>
            <person name="Yan M."/>
            <person name="Riley R."/>
            <person name="Champramary S."/>
            <person name="Plett K.L."/>
            <person name="Tsai I.J."/>
            <person name="Slot J."/>
            <person name="Sipos G."/>
            <person name="Plett J."/>
            <person name="Nagy L.G."/>
            <person name="Grigoriev I.V."/>
        </authorList>
    </citation>
    <scope>NUCLEOTIDE SEQUENCE</scope>
    <source>
        <strain evidence="1">FPL87.14</strain>
    </source>
</reference>
<accession>A0AA39JAN7</accession>
<sequence length="231" mass="26133">MIINETPLIPECRGDCKQSRQFTKMARSRICITGWMRKLGLLHRTRANYMFAGLEGLPGVVAIVLGYNTRLLKRVPTRPDISFLFAKSRERRVKPQMGIYDHHVRQSYAVVLKWGEATYVNCSLATSLIARERIVPKSGLRDRGRSERSDQYALFYDEDKLVILPDNRKHFHYETTKKITSSAPVTFGPYHYAVMSAIWSKEDSGAPHLGVGKSHVYDDGEVAGTGLASEV</sequence>
<dbReference type="AlphaFoldDB" id="A0AA39JAN7"/>
<name>A0AA39JAN7_9AGAR</name>
<dbReference type="EMBL" id="JAUEPT010000043">
    <property type="protein sequence ID" value="KAK0438447.1"/>
    <property type="molecule type" value="Genomic_DNA"/>
</dbReference>